<keyword evidence="2" id="KW-1185">Reference proteome</keyword>
<organism evidence="2">
    <name type="scientific">Selaginella moellendorffii</name>
    <name type="common">Spikemoss</name>
    <dbReference type="NCBI Taxonomy" id="88036"/>
    <lineage>
        <taxon>Eukaryota</taxon>
        <taxon>Viridiplantae</taxon>
        <taxon>Streptophyta</taxon>
        <taxon>Embryophyta</taxon>
        <taxon>Tracheophyta</taxon>
        <taxon>Lycopodiopsida</taxon>
        <taxon>Selaginellales</taxon>
        <taxon>Selaginellaceae</taxon>
        <taxon>Selaginella</taxon>
    </lineage>
</organism>
<dbReference type="EMBL" id="GL377608">
    <property type="protein sequence ID" value="EFJ18890.1"/>
    <property type="molecule type" value="Genomic_DNA"/>
</dbReference>
<dbReference type="Proteomes" id="UP000001514">
    <property type="component" value="Unassembled WGS sequence"/>
</dbReference>
<dbReference type="HOGENOM" id="CLU_627621_0_0_1"/>
<gene>
    <name evidence="1" type="ORF">SELMODRAFT_419731</name>
</gene>
<reference evidence="1 2" key="1">
    <citation type="journal article" date="2011" name="Science">
        <title>The Selaginella genome identifies genetic changes associated with the evolution of vascular plants.</title>
        <authorList>
            <person name="Banks J.A."/>
            <person name="Nishiyama T."/>
            <person name="Hasebe M."/>
            <person name="Bowman J.L."/>
            <person name="Gribskov M."/>
            <person name="dePamphilis C."/>
            <person name="Albert V.A."/>
            <person name="Aono N."/>
            <person name="Aoyama T."/>
            <person name="Ambrose B.A."/>
            <person name="Ashton N.W."/>
            <person name="Axtell M.J."/>
            <person name="Barker E."/>
            <person name="Barker M.S."/>
            <person name="Bennetzen J.L."/>
            <person name="Bonawitz N.D."/>
            <person name="Chapple C."/>
            <person name="Cheng C."/>
            <person name="Correa L.G."/>
            <person name="Dacre M."/>
            <person name="DeBarry J."/>
            <person name="Dreyer I."/>
            <person name="Elias M."/>
            <person name="Engstrom E.M."/>
            <person name="Estelle M."/>
            <person name="Feng L."/>
            <person name="Finet C."/>
            <person name="Floyd S.K."/>
            <person name="Frommer W.B."/>
            <person name="Fujita T."/>
            <person name="Gramzow L."/>
            <person name="Gutensohn M."/>
            <person name="Harholt J."/>
            <person name="Hattori M."/>
            <person name="Heyl A."/>
            <person name="Hirai T."/>
            <person name="Hiwatashi Y."/>
            <person name="Ishikawa M."/>
            <person name="Iwata M."/>
            <person name="Karol K.G."/>
            <person name="Koehler B."/>
            <person name="Kolukisaoglu U."/>
            <person name="Kubo M."/>
            <person name="Kurata T."/>
            <person name="Lalonde S."/>
            <person name="Li K."/>
            <person name="Li Y."/>
            <person name="Litt A."/>
            <person name="Lyons E."/>
            <person name="Manning G."/>
            <person name="Maruyama T."/>
            <person name="Michael T.P."/>
            <person name="Mikami K."/>
            <person name="Miyazaki S."/>
            <person name="Morinaga S."/>
            <person name="Murata T."/>
            <person name="Mueller-Roeber B."/>
            <person name="Nelson D.R."/>
            <person name="Obara M."/>
            <person name="Oguri Y."/>
            <person name="Olmstead R.G."/>
            <person name="Onodera N."/>
            <person name="Petersen B.L."/>
            <person name="Pils B."/>
            <person name="Prigge M."/>
            <person name="Rensing S.A."/>
            <person name="Riano-Pachon D.M."/>
            <person name="Roberts A.W."/>
            <person name="Sato Y."/>
            <person name="Scheller H.V."/>
            <person name="Schulz B."/>
            <person name="Schulz C."/>
            <person name="Shakirov E.V."/>
            <person name="Shibagaki N."/>
            <person name="Shinohara N."/>
            <person name="Shippen D.E."/>
            <person name="Soerensen I."/>
            <person name="Sotooka R."/>
            <person name="Sugimoto N."/>
            <person name="Sugita M."/>
            <person name="Sumikawa N."/>
            <person name="Tanurdzic M."/>
            <person name="Theissen G."/>
            <person name="Ulvskov P."/>
            <person name="Wakazuki S."/>
            <person name="Weng J.K."/>
            <person name="Willats W.W."/>
            <person name="Wipf D."/>
            <person name="Wolf P.G."/>
            <person name="Yang L."/>
            <person name="Zimmer A.D."/>
            <person name="Zhu Q."/>
            <person name="Mitros T."/>
            <person name="Hellsten U."/>
            <person name="Loque D."/>
            <person name="Otillar R."/>
            <person name="Salamov A."/>
            <person name="Schmutz J."/>
            <person name="Shapiro H."/>
            <person name="Lindquist E."/>
            <person name="Lucas S."/>
            <person name="Rokhsar D."/>
            <person name="Grigoriev I.V."/>
        </authorList>
    </citation>
    <scope>NUCLEOTIDE SEQUENCE [LARGE SCALE GENOMIC DNA]</scope>
</reference>
<evidence type="ECO:0000313" key="2">
    <source>
        <dbReference type="Proteomes" id="UP000001514"/>
    </source>
</evidence>
<dbReference type="InParanoid" id="D8S9V5"/>
<dbReference type="Gramene" id="EFJ18890">
    <property type="protein sequence ID" value="EFJ18890"/>
    <property type="gene ID" value="SELMODRAFT_419731"/>
</dbReference>
<name>D8S9V5_SELML</name>
<protein>
    <submittedName>
        <fullName evidence="1">Uncharacterized protein</fullName>
    </submittedName>
</protein>
<proteinExistence type="predicted"/>
<dbReference type="KEGG" id="smo:SELMODRAFT_419731"/>
<sequence>MEEVSLLGLLRSTLPEAEYHSFAHRCAPPERPLIAPDPPGGYQPWPQFLHQAAAHLHSTRDTEEPSFRPPLRFPGPIASEQGVRSLIYMYWTIPVEQMGAHIKSLGITSDSLSLASHDYLDDLMGWPDYVVFSGSGDEKAQRCSKVIVEAKSQQAIPGSPSAKELIASTNAQIVNALRQMYAYLFIASVYGIGSGYGVLTTFSSTWFCKLAGDAMLVSDPVRSVDAMPSFYACLWYLLSYLVYREPVSEPPQECPSCQEFKPELLLSGVPLGDSIAGRCSIFSYGDFEELGVCVQVGEHFTASQATFRGQGVTIKYLDLSQKACYLELFAREIHAFNGLLRGLQGGCRMEPILWDHQGEVSAAEMALETFHSKGLVHGNLSTTSFYVDFGEEENGLVKVRLTNLEGVHVSTEDGEINLEDEEFGKILMEN</sequence>
<dbReference type="AlphaFoldDB" id="D8S9V5"/>
<evidence type="ECO:0000313" key="1">
    <source>
        <dbReference type="EMBL" id="EFJ18890.1"/>
    </source>
</evidence>
<accession>D8S9V5</accession>